<sequence length="236" mass="26639">MTQLKPQPNSPNLNSELPDELNSRISPWVAKILYPIGCHLVLPLFFGKIQINGQDNIPSDAPVIVAPTHRSRWDALIVPYAVGRLASGRDLRFMVSANEVRGFQGWVIRRMGGFPVNTDRPNLNSVRHSIKLLKQDREMLVIFPEGGIYYDRQIHPLKRGVALIALQAETDKFKRKVKILPVGIRYSEPVPKWGTEVTVDIGSPLTVADYFNDSLRQSSQKLTVALEESLRKLYDS</sequence>
<comment type="caution">
    <text evidence="2">The sequence shown here is derived from an EMBL/GenBank/DDBJ whole genome shotgun (WGS) entry which is preliminary data.</text>
</comment>
<evidence type="ECO:0000313" key="3">
    <source>
        <dbReference type="Proteomes" id="UP000729733"/>
    </source>
</evidence>
<dbReference type="GO" id="GO:0004366">
    <property type="term" value="F:glycerol-3-phosphate O-acyltransferase activity"/>
    <property type="evidence" value="ECO:0007669"/>
    <property type="project" value="TreeGrafter"/>
</dbReference>
<evidence type="ECO:0000313" key="2">
    <source>
        <dbReference type="EMBL" id="MCC0178355.1"/>
    </source>
</evidence>
<dbReference type="GO" id="GO:0016287">
    <property type="term" value="F:glycerone-phosphate O-acyltransferase activity"/>
    <property type="evidence" value="ECO:0007669"/>
    <property type="project" value="TreeGrafter"/>
</dbReference>
<proteinExistence type="predicted"/>
<feature type="domain" description="Phospholipid/glycerol acyltransferase" evidence="1">
    <location>
        <begin position="63"/>
        <end position="187"/>
    </location>
</feature>
<dbReference type="InterPro" id="IPR002123">
    <property type="entry name" value="Plipid/glycerol_acylTrfase"/>
</dbReference>
<dbReference type="AlphaFoldDB" id="A0A964BV14"/>
<dbReference type="RefSeq" id="WP_229641424.1">
    <property type="nucleotide sequence ID" value="NZ_JADWDC010000041.1"/>
</dbReference>
<reference evidence="2" key="1">
    <citation type="journal article" date="2021" name="Antonie Van Leeuwenhoek">
        <title>Draft genome and description of Waterburya agarophytonicola gen. nov. sp. nov. (Pleurocapsales, Cyanobacteria): a seaweed symbiont.</title>
        <authorList>
            <person name="Bonthond G."/>
            <person name="Shalygin S."/>
            <person name="Bayer T."/>
            <person name="Weinberger F."/>
        </authorList>
    </citation>
    <scope>NUCLEOTIDE SEQUENCE</scope>
    <source>
        <strain evidence="2">KI4</strain>
    </source>
</reference>
<dbReference type="Proteomes" id="UP000729733">
    <property type="component" value="Unassembled WGS sequence"/>
</dbReference>
<gene>
    <name evidence="2" type="ORF">I4641_15340</name>
</gene>
<accession>A0A964BV14</accession>
<dbReference type="SMART" id="SM00563">
    <property type="entry name" value="PlsC"/>
    <property type="match status" value="1"/>
</dbReference>
<name>A0A964BV14_9CYAN</name>
<organism evidence="2 3">
    <name type="scientific">Waterburya agarophytonicola KI4</name>
    <dbReference type="NCBI Taxonomy" id="2874699"/>
    <lineage>
        <taxon>Bacteria</taxon>
        <taxon>Bacillati</taxon>
        <taxon>Cyanobacteriota</taxon>
        <taxon>Cyanophyceae</taxon>
        <taxon>Pleurocapsales</taxon>
        <taxon>Hyellaceae</taxon>
        <taxon>Waterburya</taxon>
        <taxon>Waterburya agarophytonicola</taxon>
    </lineage>
</organism>
<dbReference type="InterPro" id="IPR052744">
    <property type="entry name" value="GPAT/DAPAT"/>
</dbReference>
<dbReference type="SUPFAM" id="SSF69593">
    <property type="entry name" value="Glycerol-3-phosphate (1)-acyltransferase"/>
    <property type="match status" value="1"/>
</dbReference>
<keyword evidence="2" id="KW-0012">Acyltransferase</keyword>
<keyword evidence="3" id="KW-1185">Reference proteome</keyword>
<evidence type="ECO:0000259" key="1">
    <source>
        <dbReference type="SMART" id="SM00563"/>
    </source>
</evidence>
<dbReference type="PANTHER" id="PTHR31605">
    <property type="entry name" value="GLYCEROL-3-PHOSPHATE O-ACYLTRANSFERASE 1"/>
    <property type="match status" value="1"/>
</dbReference>
<dbReference type="GO" id="GO:0008654">
    <property type="term" value="P:phospholipid biosynthetic process"/>
    <property type="evidence" value="ECO:0007669"/>
    <property type="project" value="TreeGrafter"/>
</dbReference>
<protein>
    <submittedName>
        <fullName evidence="2">1-acyl-sn-glycerol-3-phosphate acyltransferase</fullName>
    </submittedName>
</protein>
<dbReference type="Pfam" id="PF01553">
    <property type="entry name" value="Acyltransferase"/>
    <property type="match status" value="1"/>
</dbReference>
<dbReference type="PANTHER" id="PTHR31605:SF0">
    <property type="entry name" value="GLYCEROL-3-PHOSPHATE O-ACYLTRANSFERASE 1"/>
    <property type="match status" value="1"/>
</dbReference>
<dbReference type="EMBL" id="JADWDC010000041">
    <property type="protein sequence ID" value="MCC0178355.1"/>
    <property type="molecule type" value="Genomic_DNA"/>
</dbReference>
<keyword evidence="2" id="KW-0808">Transferase</keyword>